<dbReference type="Pfam" id="PF01613">
    <property type="entry name" value="Flavin_Reduct"/>
    <property type="match status" value="1"/>
</dbReference>
<dbReference type="RefSeq" id="WP_268766669.1">
    <property type="nucleotide sequence ID" value="NZ_CP048103.1"/>
</dbReference>
<dbReference type="InterPro" id="IPR012349">
    <property type="entry name" value="Split_barrel_FMN-bd"/>
</dbReference>
<dbReference type="Gene3D" id="2.30.110.10">
    <property type="entry name" value="Electron Transport, Fmn-binding Protein, Chain A"/>
    <property type="match status" value="1"/>
</dbReference>
<dbReference type="Proteomes" id="UP000186795">
    <property type="component" value="Unassembled WGS sequence"/>
</dbReference>
<dbReference type="InterPro" id="IPR052174">
    <property type="entry name" value="Flavoredoxin"/>
</dbReference>
<accession>A0A1N7LAZ3</accession>
<protein>
    <submittedName>
        <fullName evidence="5">NADH-FMN oxidoreductase RutF, flavin reductase (DIM6/NTAB) family</fullName>
    </submittedName>
</protein>
<dbReference type="EMBL" id="FTOD01000004">
    <property type="protein sequence ID" value="SIS71036.1"/>
    <property type="molecule type" value="Genomic_DNA"/>
</dbReference>
<dbReference type="InterPro" id="IPR002563">
    <property type="entry name" value="Flavin_Rdtase-like_dom"/>
</dbReference>
<sequence length="215" mass="23788">MLDEEIEDNTAQSTGQMVAAFAPIQASMGKGAPLAPGLIDFDSQLHQPGPSCFSSWALGPYIVLGLGIGGRAYENLNRHRQCVINLPDPTLWEQVERLAPLTGKQPVPEAKQRLGFRYCKEKFALAGLTPQPSVRPHRIRECPLQIEARVKAVRVPSYDGGFAIVETESVCVHAREEILISEGYIAPTKWKPLIYNFRHYFGLGPSMGKTFRADV</sequence>
<comment type="cofactor">
    <cofactor evidence="1">
        <name>FMN</name>
        <dbReference type="ChEBI" id="CHEBI:58210"/>
    </cofactor>
</comment>
<name>A0A1N7LAZ3_9BACL</name>
<reference evidence="6" key="1">
    <citation type="submission" date="2017-01" db="EMBL/GenBank/DDBJ databases">
        <authorList>
            <person name="Varghese N."/>
            <person name="Submissions S."/>
        </authorList>
    </citation>
    <scope>NUCLEOTIDE SEQUENCE [LARGE SCALE GENOMIC DNA]</scope>
    <source>
        <strain evidence="6">DSM 45196</strain>
    </source>
</reference>
<dbReference type="GO" id="GO:0016646">
    <property type="term" value="F:oxidoreductase activity, acting on the CH-NH group of donors, NAD or NADP as acceptor"/>
    <property type="evidence" value="ECO:0007669"/>
    <property type="project" value="UniProtKB-ARBA"/>
</dbReference>
<organism evidence="5 6">
    <name type="scientific">Kroppenstedtia eburnea</name>
    <dbReference type="NCBI Taxonomy" id="714067"/>
    <lineage>
        <taxon>Bacteria</taxon>
        <taxon>Bacillati</taxon>
        <taxon>Bacillota</taxon>
        <taxon>Bacilli</taxon>
        <taxon>Bacillales</taxon>
        <taxon>Thermoactinomycetaceae</taxon>
        <taxon>Kroppenstedtia</taxon>
    </lineage>
</organism>
<comment type="similarity">
    <text evidence="3">Belongs to the flavoredoxin family.</text>
</comment>
<dbReference type="AlphaFoldDB" id="A0A1N7LAZ3"/>
<feature type="domain" description="Flavin reductase like" evidence="4">
    <location>
        <begin position="53"/>
        <end position="203"/>
    </location>
</feature>
<evidence type="ECO:0000256" key="2">
    <source>
        <dbReference type="ARBA" id="ARBA00022630"/>
    </source>
</evidence>
<evidence type="ECO:0000259" key="4">
    <source>
        <dbReference type="Pfam" id="PF01613"/>
    </source>
</evidence>
<keyword evidence="6" id="KW-1185">Reference proteome</keyword>
<evidence type="ECO:0000256" key="3">
    <source>
        <dbReference type="ARBA" id="ARBA00038054"/>
    </source>
</evidence>
<gene>
    <name evidence="5" type="ORF">SAMN05421790_10463</name>
</gene>
<dbReference type="SUPFAM" id="SSF50475">
    <property type="entry name" value="FMN-binding split barrel"/>
    <property type="match status" value="1"/>
</dbReference>
<dbReference type="GO" id="GO:0010181">
    <property type="term" value="F:FMN binding"/>
    <property type="evidence" value="ECO:0007669"/>
    <property type="project" value="InterPro"/>
</dbReference>
<proteinExistence type="inferred from homology"/>
<dbReference type="PANTHER" id="PTHR43567:SF1">
    <property type="entry name" value="FLAVOREDOXIN"/>
    <property type="match status" value="1"/>
</dbReference>
<dbReference type="PANTHER" id="PTHR43567">
    <property type="entry name" value="FLAVOREDOXIN-RELATED-RELATED"/>
    <property type="match status" value="1"/>
</dbReference>
<keyword evidence="2" id="KW-0285">Flavoprotein</keyword>
<evidence type="ECO:0000256" key="1">
    <source>
        <dbReference type="ARBA" id="ARBA00001917"/>
    </source>
</evidence>
<evidence type="ECO:0000313" key="5">
    <source>
        <dbReference type="EMBL" id="SIS71036.1"/>
    </source>
</evidence>
<evidence type="ECO:0000313" key="6">
    <source>
        <dbReference type="Proteomes" id="UP000186795"/>
    </source>
</evidence>